<reference evidence="4 5" key="1">
    <citation type="submission" date="2024-04" db="EMBL/GenBank/DDBJ databases">
        <title>Luteolibacter sp. isolated from soil.</title>
        <authorList>
            <person name="An J."/>
        </authorList>
    </citation>
    <scope>NUCLEOTIDE SEQUENCE [LARGE SCALE GENOMIC DNA]</scope>
    <source>
        <strain evidence="4 5">Y139</strain>
    </source>
</reference>
<keyword evidence="5" id="KW-1185">Reference proteome</keyword>
<dbReference type="Gene3D" id="1.10.1740.10">
    <property type="match status" value="1"/>
</dbReference>
<name>A0ABU9AUL6_9BACT</name>
<gene>
    <name evidence="4" type="ORF">WKV53_09435</name>
</gene>
<keyword evidence="1" id="KW-0805">Transcription regulation</keyword>
<dbReference type="Proteomes" id="UP001371305">
    <property type="component" value="Unassembled WGS sequence"/>
</dbReference>
<evidence type="ECO:0000256" key="2">
    <source>
        <dbReference type="ARBA" id="ARBA00023082"/>
    </source>
</evidence>
<dbReference type="InterPro" id="IPR036388">
    <property type="entry name" value="WH-like_DNA-bd_sf"/>
</dbReference>
<dbReference type="InterPro" id="IPR039425">
    <property type="entry name" value="RNA_pol_sigma-70-like"/>
</dbReference>
<proteinExistence type="predicted"/>
<dbReference type="InterPro" id="IPR013325">
    <property type="entry name" value="RNA_pol_sigma_r2"/>
</dbReference>
<dbReference type="NCBIfam" id="TIGR02937">
    <property type="entry name" value="sigma70-ECF"/>
    <property type="match status" value="1"/>
</dbReference>
<protein>
    <submittedName>
        <fullName evidence="4">Sigma-70 family RNA polymerase sigma factor</fullName>
    </submittedName>
</protein>
<dbReference type="InterPro" id="IPR014284">
    <property type="entry name" value="RNA_pol_sigma-70_dom"/>
</dbReference>
<keyword evidence="2" id="KW-0731">Sigma factor</keyword>
<dbReference type="SUPFAM" id="SSF88946">
    <property type="entry name" value="Sigma2 domain of RNA polymerase sigma factors"/>
    <property type="match status" value="1"/>
</dbReference>
<comment type="caution">
    <text evidence="4">The sequence shown here is derived from an EMBL/GenBank/DDBJ whole genome shotgun (WGS) entry which is preliminary data.</text>
</comment>
<sequence>MTSRPSDNFFATTRWTMVMTAGQSGGAALGELCESYWFPVYAYVRRRGHMKEDAEDLTQGFFASLLARGDIAGLRRENGKFRAFLLAAMKHYLANDHDKHQRLKRGGGAPHLSLDWQQADLRFRVADENSLPPDAAYDREWATALLERVLETMAAESDERFVHLKSYLSLEREQIPYSTAAAALGLEEGAVRVAVHRLRKRYRQLLRQEIARTLAEPELVDEELRSLMEAFG</sequence>
<accession>A0ABU9AUL6</accession>
<dbReference type="EMBL" id="JBBUKT010000003">
    <property type="protein sequence ID" value="MEK7950717.1"/>
    <property type="molecule type" value="Genomic_DNA"/>
</dbReference>
<dbReference type="PANTHER" id="PTHR43133:SF51">
    <property type="entry name" value="RNA POLYMERASE SIGMA FACTOR"/>
    <property type="match status" value="1"/>
</dbReference>
<evidence type="ECO:0000256" key="3">
    <source>
        <dbReference type="ARBA" id="ARBA00023163"/>
    </source>
</evidence>
<dbReference type="PANTHER" id="PTHR43133">
    <property type="entry name" value="RNA POLYMERASE ECF-TYPE SIGMA FACTO"/>
    <property type="match status" value="1"/>
</dbReference>
<organism evidence="4 5">
    <name type="scientific">Luteolibacter soli</name>
    <dbReference type="NCBI Taxonomy" id="3135280"/>
    <lineage>
        <taxon>Bacteria</taxon>
        <taxon>Pseudomonadati</taxon>
        <taxon>Verrucomicrobiota</taxon>
        <taxon>Verrucomicrobiia</taxon>
        <taxon>Verrucomicrobiales</taxon>
        <taxon>Verrucomicrobiaceae</taxon>
        <taxon>Luteolibacter</taxon>
    </lineage>
</organism>
<dbReference type="RefSeq" id="WP_341404318.1">
    <property type="nucleotide sequence ID" value="NZ_JBBUKT010000003.1"/>
</dbReference>
<keyword evidence="3" id="KW-0804">Transcription</keyword>
<evidence type="ECO:0000313" key="4">
    <source>
        <dbReference type="EMBL" id="MEK7950717.1"/>
    </source>
</evidence>
<evidence type="ECO:0000313" key="5">
    <source>
        <dbReference type="Proteomes" id="UP001371305"/>
    </source>
</evidence>
<evidence type="ECO:0000256" key="1">
    <source>
        <dbReference type="ARBA" id="ARBA00023015"/>
    </source>
</evidence>
<dbReference type="Gene3D" id="1.10.10.10">
    <property type="entry name" value="Winged helix-like DNA-binding domain superfamily/Winged helix DNA-binding domain"/>
    <property type="match status" value="1"/>
</dbReference>